<dbReference type="AlphaFoldDB" id="A0A4T2A2Q6"/>
<evidence type="ECO:0000259" key="1">
    <source>
        <dbReference type="Pfam" id="PF01764"/>
    </source>
</evidence>
<name>A0A4T2A2Q6_9PSED</name>
<evidence type="ECO:0000313" key="3">
    <source>
        <dbReference type="Proteomes" id="UP000307541"/>
    </source>
</evidence>
<feature type="domain" description="Fungal lipase-type" evidence="1">
    <location>
        <begin position="336"/>
        <end position="459"/>
    </location>
</feature>
<dbReference type="EMBL" id="RFLV01000001">
    <property type="protein sequence ID" value="TIH10389.1"/>
    <property type="molecule type" value="Genomic_DNA"/>
</dbReference>
<reference evidence="2 3" key="1">
    <citation type="submission" date="2018-10" db="EMBL/GenBank/DDBJ databases">
        <title>Pseudomonas leptonychotis sp. nov., isolated from Weddell seals in Antarctica.</title>
        <authorList>
            <person name="Novakova D."/>
            <person name="Svec P."/>
            <person name="Kralova S."/>
            <person name="Kristofova L."/>
            <person name="Zeman M."/>
            <person name="Pantucek R."/>
            <person name="Maslanova I."/>
            <person name="Sedlacek I."/>
        </authorList>
    </citation>
    <scope>NUCLEOTIDE SEQUENCE [LARGE SCALE GENOMIC DNA]</scope>
    <source>
        <strain evidence="2 3">CCM 8849</strain>
    </source>
</reference>
<keyword evidence="3" id="KW-1185">Reference proteome</keyword>
<gene>
    <name evidence="2" type="ORF">D8779_06795</name>
</gene>
<dbReference type="InterPro" id="IPR002921">
    <property type="entry name" value="Fungal_lipase-type"/>
</dbReference>
<protein>
    <submittedName>
        <fullName evidence="2">Lipase family protein</fullName>
    </submittedName>
</protein>
<comment type="caution">
    <text evidence="2">The sequence shown here is derived from an EMBL/GenBank/DDBJ whole genome shotgun (WGS) entry which is preliminary data.</text>
</comment>
<proteinExistence type="predicted"/>
<accession>A0A4T2A2Q6</accession>
<dbReference type="Gene3D" id="3.40.50.1820">
    <property type="entry name" value="alpha/beta hydrolase"/>
    <property type="match status" value="1"/>
</dbReference>
<dbReference type="PANTHER" id="PTHR45856">
    <property type="entry name" value="ALPHA/BETA-HYDROLASES SUPERFAMILY PROTEIN"/>
    <property type="match status" value="1"/>
</dbReference>
<organism evidence="2 3">
    <name type="scientific">Pseudomonas leptonychotis</name>
    <dbReference type="NCBI Taxonomy" id="2448482"/>
    <lineage>
        <taxon>Bacteria</taxon>
        <taxon>Pseudomonadati</taxon>
        <taxon>Pseudomonadota</taxon>
        <taxon>Gammaproteobacteria</taxon>
        <taxon>Pseudomonadales</taxon>
        <taxon>Pseudomonadaceae</taxon>
        <taxon>Pseudomonas</taxon>
    </lineage>
</organism>
<dbReference type="SUPFAM" id="SSF53474">
    <property type="entry name" value="alpha/beta-Hydrolases"/>
    <property type="match status" value="1"/>
</dbReference>
<dbReference type="InterPro" id="IPR051218">
    <property type="entry name" value="Sec_MonoDiacylglyc_Lipase"/>
</dbReference>
<dbReference type="Pfam" id="PF01764">
    <property type="entry name" value="Lipase_3"/>
    <property type="match status" value="1"/>
</dbReference>
<dbReference type="RefSeq" id="WP_136663672.1">
    <property type="nucleotide sequence ID" value="NZ_RFLV01000001.1"/>
</dbReference>
<dbReference type="InterPro" id="IPR029058">
    <property type="entry name" value="AB_hydrolase_fold"/>
</dbReference>
<dbReference type="GO" id="GO:0006629">
    <property type="term" value="P:lipid metabolic process"/>
    <property type="evidence" value="ECO:0007669"/>
    <property type="project" value="InterPro"/>
</dbReference>
<dbReference type="OrthoDB" id="5562330at2"/>
<sequence length="714" mass="79250">MSDSAKTNKVEALECPLRGHWISFRLVDEHGNGLPYAGLPYVLHDSQGQKFEGSLDSDGFARVGGFYCGPVVLDISALDAGDLDPWYKVLTIRKAYKLPLTALQVAAEQSPTGPRRADGKTYLAEERAMREKARFLRVEVSDFAEVTSHLPRSNSAWHPRPSVTLKQSAGLAKEQLGTALAPNQHHVLEVKALRAYRPLLSLSKEFNALDAYQFALMATQSYGPFNLPLDEDPKGEAKPPYSVPGTLGHVLDTTLAHCAEPDTFGGATPYHLLTEEVPYSKRLEIVPHDNEHYAGLSEERSTPQAVHFLHQPANTLRGTLGEAQAFITHDDRMVLIVARGTQELADWVRDVNATQVPNEAGEGQAHHGFQESFKAVRDFVVPYLDAFHRTQKIVVCGHSLGGAIALLMAEWIRNNWSEDVLLYTYGSPRAGDEAFVKGAGALTHHRIVNHNDLIPTVPAPWMDTKGAMLWPGAAALIGGSTGVGALLFLAGMYNFSGDDYQHHGQQWHFMPLPQAGGPPTSVLWKPGCAGIEQATCARYNYLALKGDMPERNGLSVLDHTMLGGYIPACHATLLRWQESLKRGGSTLTNLEQKWLSDEIETYGKKLRRWKNVTWSQYKNDPRNRSIPTWDLRRNYQEAKAAIEEDVTVEIDKLDMTLQRLALLAKQPITSSAVYGQAKNHLEFEKLVAHWLAHNENRKTPQLARIPGPSRHQYA</sequence>
<dbReference type="Proteomes" id="UP000307541">
    <property type="component" value="Unassembled WGS sequence"/>
</dbReference>
<dbReference type="CDD" id="cd00519">
    <property type="entry name" value="Lipase_3"/>
    <property type="match status" value="1"/>
</dbReference>
<evidence type="ECO:0000313" key="2">
    <source>
        <dbReference type="EMBL" id="TIH10389.1"/>
    </source>
</evidence>
<dbReference type="PANTHER" id="PTHR45856:SF24">
    <property type="entry name" value="FUNGAL LIPASE-LIKE DOMAIN-CONTAINING PROTEIN"/>
    <property type="match status" value="1"/>
</dbReference>